<keyword evidence="5" id="KW-1003">Cell membrane</keyword>
<evidence type="ECO:0000256" key="2">
    <source>
        <dbReference type="ARBA" id="ARBA00005001"/>
    </source>
</evidence>
<keyword evidence="7" id="KW-0328">Glycosyltransferase</keyword>
<feature type="transmembrane region" description="Helical" evidence="12">
    <location>
        <begin position="51"/>
        <end position="71"/>
    </location>
</feature>
<reference evidence="14 15" key="1">
    <citation type="submission" date="2021-02" db="EMBL/GenBank/DDBJ databases">
        <title>Leptospira ainlahdjerensis sp. nov., Leptospira ainazelensis sp. nov., Leptospira abararensis sp. nov. and Leptospira chreensis sp. nov., four new species isolated from water sources in Algeria.</title>
        <authorList>
            <person name="Amara Korba A."/>
            <person name="Kainiu M."/>
            <person name="Vincent A.T."/>
            <person name="Mariet J.-F."/>
            <person name="Veyrier F.J."/>
            <person name="Goarant C."/>
            <person name="Picardeau M."/>
        </authorList>
    </citation>
    <scope>NUCLEOTIDE SEQUENCE [LARGE SCALE GENOMIC DNA]</scope>
    <source>
        <strain evidence="14 15">201903070</strain>
    </source>
</reference>
<evidence type="ECO:0000256" key="10">
    <source>
        <dbReference type="ARBA" id="ARBA00022989"/>
    </source>
</evidence>
<evidence type="ECO:0000313" key="14">
    <source>
        <dbReference type="EMBL" id="MBM9576542.1"/>
    </source>
</evidence>
<feature type="domain" description="Glycosyltransferase 2-like" evidence="13">
    <location>
        <begin position="232"/>
        <end position="423"/>
    </location>
</feature>
<dbReference type="CDD" id="cd04191">
    <property type="entry name" value="Glucan_BSP_MdoH"/>
    <property type="match status" value="1"/>
</dbReference>
<evidence type="ECO:0000256" key="4">
    <source>
        <dbReference type="ARBA" id="ARBA00020585"/>
    </source>
</evidence>
<protein>
    <recommendedName>
        <fullName evidence="4">Glucans biosynthesis glucosyltransferase H</fullName>
    </recommendedName>
</protein>
<keyword evidence="15" id="KW-1185">Reference proteome</keyword>
<feature type="transmembrane region" description="Helical" evidence="12">
    <location>
        <begin position="544"/>
        <end position="565"/>
    </location>
</feature>
<keyword evidence="11 12" id="KW-0472">Membrane</keyword>
<dbReference type="PANTHER" id="PTHR43867">
    <property type="entry name" value="CELLULOSE SYNTHASE CATALYTIC SUBUNIT A [UDP-FORMING]"/>
    <property type="match status" value="1"/>
</dbReference>
<evidence type="ECO:0000256" key="9">
    <source>
        <dbReference type="ARBA" id="ARBA00022692"/>
    </source>
</evidence>
<comment type="pathway">
    <text evidence="2">Glycan metabolism; osmoregulated periplasmic glucan (OPG) biosynthesis.</text>
</comment>
<evidence type="ECO:0000256" key="3">
    <source>
        <dbReference type="ARBA" id="ARBA00009337"/>
    </source>
</evidence>
<dbReference type="NCBIfam" id="NF003962">
    <property type="entry name" value="PRK05454.2-5"/>
    <property type="match status" value="1"/>
</dbReference>
<evidence type="ECO:0000256" key="5">
    <source>
        <dbReference type="ARBA" id="ARBA00022475"/>
    </source>
</evidence>
<evidence type="ECO:0000256" key="11">
    <source>
        <dbReference type="ARBA" id="ARBA00023136"/>
    </source>
</evidence>
<feature type="transmembrane region" description="Helical" evidence="12">
    <location>
        <begin position="83"/>
        <end position="105"/>
    </location>
</feature>
<keyword evidence="6" id="KW-0997">Cell inner membrane</keyword>
<sequence length="742" mass="86183">MGADPSDSFRYFLGKRLFFFTLRTFAVRQKERETFGFLIDSKTLTYRRLSFGGLVFFFVIIGVFLEVQFLSFQSISPFEWATLILFCVLFPIISFGAATALIGFVQRLRGGDPLRISRILEKTDSLENEDPPVAVVMPIHCEDVSRIFAGVELMLKDIEENGLSKTVDFFILSDTSDPNLWAQEEKAFSILSQKVENKDRIYYRKRRLNLNKKSGNIADFCRRWGKRYKYMIILDADSIVTGECMKKLIRLMEKIPDAGIIQTVPEVIRARSIFQRLSAFAAWVGNPVFGAGSFFWQLRSGPFWGHNAIIRLQPFMKYCGLPGLPGESAIGGKILSHDTIEAALFRKAGYSVWFASDLKGSYEEAPPNVLEALKRDNRWCQGNLQHFWFLFGGKLRFSSRLQILLGIFSYFSSPLWALLLVSSSLTTIEDVDFFRLALLPEDWIAFRDDLYLPVAYTLQGYTLLVLFLPRIVSFMEVVLFRRKEWKGSIFSWSFSFFLEFFHSVLMAPVYMVQYSRFILLTFLNRKIEWGPQNRNASSGLDLQALAYTVLPASFYGFGIGSWMFFTYPVLFFWFLPLLAGWVFAYPLALLTSYIPKEKKGISILSNPPEVLERKIWNRLESLERNYEESLGSVENHHGIFWLIADPSLNGFHLSRLRKRKKETPGRRQYLEDLRDRIKKEGPNSFKNQELQRILWDYDSVLELHQWFWTANLDPISPWWNLSFADYQKEILLSEVKLSFLNR</sequence>
<keyword evidence="10 12" id="KW-1133">Transmembrane helix</keyword>
<feature type="transmembrane region" description="Helical" evidence="12">
    <location>
        <begin position="403"/>
        <end position="425"/>
    </location>
</feature>
<dbReference type="Pfam" id="PF13632">
    <property type="entry name" value="Glyco_trans_2_3"/>
    <property type="match status" value="1"/>
</dbReference>
<comment type="similarity">
    <text evidence="3">Belongs to the glycosyltransferase 2 family. OpgH subfamily.</text>
</comment>
<dbReference type="PANTHER" id="PTHR43867:SF5">
    <property type="entry name" value="GLUCANS BIOSYNTHESIS GLUCOSYLTRANSFERASE H"/>
    <property type="match status" value="1"/>
</dbReference>
<dbReference type="InterPro" id="IPR001173">
    <property type="entry name" value="Glyco_trans_2-like"/>
</dbReference>
<keyword evidence="9 12" id="KW-0812">Transmembrane</keyword>
<evidence type="ECO:0000256" key="1">
    <source>
        <dbReference type="ARBA" id="ARBA00004429"/>
    </source>
</evidence>
<feature type="transmembrane region" description="Helical" evidence="12">
    <location>
        <begin position="450"/>
        <end position="472"/>
    </location>
</feature>
<comment type="caution">
    <text evidence="14">The sequence shown here is derived from an EMBL/GenBank/DDBJ whole genome shotgun (WGS) entry which is preliminary data.</text>
</comment>
<dbReference type="EMBL" id="JAFFPU010000022">
    <property type="protein sequence ID" value="MBM9576542.1"/>
    <property type="molecule type" value="Genomic_DNA"/>
</dbReference>
<evidence type="ECO:0000256" key="12">
    <source>
        <dbReference type="SAM" id="Phobius"/>
    </source>
</evidence>
<dbReference type="Proteomes" id="UP000724686">
    <property type="component" value="Unassembled WGS sequence"/>
</dbReference>
<evidence type="ECO:0000313" key="15">
    <source>
        <dbReference type="Proteomes" id="UP000724686"/>
    </source>
</evidence>
<accession>A0ABS2UBB3</accession>
<evidence type="ECO:0000256" key="6">
    <source>
        <dbReference type="ARBA" id="ARBA00022519"/>
    </source>
</evidence>
<name>A0ABS2UBB3_9LEPT</name>
<evidence type="ECO:0000259" key="13">
    <source>
        <dbReference type="Pfam" id="PF13632"/>
    </source>
</evidence>
<proteinExistence type="inferred from homology"/>
<dbReference type="InterPro" id="IPR050321">
    <property type="entry name" value="Glycosyltr_2/OpgH_subfam"/>
</dbReference>
<evidence type="ECO:0000256" key="8">
    <source>
        <dbReference type="ARBA" id="ARBA00022679"/>
    </source>
</evidence>
<feature type="transmembrane region" description="Helical" evidence="12">
    <location>
        <begin position="571"/>
        <end position="594"/>
    </location>
</feature>
<dbReference type="InterPro" id="IPR029044">
    <property type="entry name" value="Nucleotide-diphossugar_trans"/>
</dbReference>
<gene>
    <name evidence="14" type="primary">mdoH</name>
    <name evidence="14" type="ORF">JWG45_05175</name>
</gene>
<dbReference type="Gene3D" id="3.90.550.10">
    <property type="entry name" value="Spore Coat Polysaccharide Biosynthesis Protein SpsA, Chain A"/>
    <property type="match status" value="1"/>
</dbReference>
<keyword evidence="8" id="KW-0808">Transferase</keyword>
<dbReference type="SUPFAM" id="SSF53448">
    <property type="entry name" value="Nucleotide-diphospho-sugar transferases"/>
    <property type="match status" value="1"/>
</dbReference>
<dbReference type="NCBIfam" id="NF003958">
    <property type="entry name" value="PRK05454.2-1"/>
    <property type="match status" value="1"/>
</dbReference>
<evidence type="ECO:0000256" key="7">
    <source>
        <dbReference type="ARBA" id="ARBA00022676"/>
    </source>
</evidence>
<comment type="subcellular location">
    <subcellularLocation>
        <location evidence="1">Cell inner membrane</location>
        <topology evidence="1">Multi-pass membrane protein</topology>
    </subcellularLocation>
</comment>
<organism evidence="14 15">
    <name type="scientific">Leptospira ainlahdjerensis</name>
    <dbReference type="NCBI Taxonomy" id="2810033"/>
    <lineage>
        <taxon>Bacteria</taxon>
        <taxon>Pseudomonadati</taxon>
        <taxon>Spirochaetota</taxon>
        <taxon>Spirochaetia</taxon>
        <taxon>Leptospirales</taxon>
        <taxon>Leptospiraceae</taxon>
        <taxon>Leptospira</taxon>
    </lineage>
</organism>